<keyword evidence="2" id="KW-0813">Transport</keyword>
<dbReference type="Proteomes" id="UP000261222">
    <property type="component" value="Unassembled WGS sequence"/>
</dbReference>
<dbReference type="Proteomes" id="UP000285839">
    <property type="component" value="Unassembled WGS sequence"/>
</dbReference>
<evidence type="ECO:0000313" key="7">
    <source>
        <dbReference type="EMBL" id="RGR50622.1"/>
    </source>
</evidence>
<dbReference type="RefSeq" id="WP_005422324.1">
    <property type="nucleotide sequence ID" value="NZ_CABJDZ010000001.1"/>
</dbReference>
<keyword evidence="2" id="KW-1003">Cell membrane</keyword>
<organism evidence="4 17">
    <name type="scientific">Blautia obeum</name>
    <dbReference type="NCBI Taxonomy" id="40520"/>
    <lineage>
        <taxon>Bacteria</taxon>
        <taxon>Bacillati</taxon>
        <taxon>Bacillota</taxon>
        <taxon>Clostridia</taxon>
        <taxon>Lachnospirales</taxon>
        <taxon>Lachnospiraceae</taxon>
        <taxon>Blautia</taxon>
    </lineage>
</organism>
<evidence type="ECO:0000313" key="15">
    <source>
        <dbReference type="EMBL" id="RHL49444.1"/>
    </source>
</evidence>
<dbReference type="Proteomes" id="UP000283585">
    <property type="component" value="Unassembled WGS sequence"/>
</dbReference>
<dbReference type="GO" id="GO:0005886">
    <property type="term" value="C:plasma membrane"/>
    <property type="evidence" value="ECO:0007669"/>
    <property type="project" value="UniProtKB-SubCell"/>
</dbReference>
<evidence type="ECO:0000313" key="25">
    <source>
        <dbReference type="Proteomes" id="UP000284267"/>
    </source>
</evidence>
<feature type="transmembrane region" description="Helical" evidence="3">
    <location>
        <begin position="29"/>
        <end position="48"/>
    </location>
</feature>
<feature type="transmembrane region" description="Helical" evidence="3">
    <location>
        <begin position="112"/>
        <end position="132"/>
    </location>
</feature>
<dbReference type="EMBL" id="QRVV01000001">
    <property type="protein sequence ID" value="RGS76196.1"/>
    <property type="molecule type" value="Genomic_DNA"/>
</dbReference>
<dbReference type="PIRSF" id="PIRSF016661">
    <property type="entry name" value="BioY"/>
    <property type="match status" value="1"/>
</dbReference>
<accession>A0A173WVB1</accession>
<dbReference type="AlphaFoldDB" id="A0A173WVB1"/>
<dbReference type="EMBL" id="QRZI01000002">
    <property type="protein sequence ID" value="RGV65653.1"/>
    <property type="molecule type" value="Genomic_DNA"/>
</dbReference>
<evidence type="ECO:0000313" key="13">
    <source>
        <dbReference type="EMBL" id="RHH21156.1"/>
    </source>
</evidence>
<dbReference type="EMBL" id="QRSS01000005">
    <property type="protein sequence ID" value="RGQ06013.1"/>
    <property type="molecule type" value="Genomic_DNA"/>
</dbReference>
<comment type="subcellular location">
    <subcellularLocation>
        <location evidence="2">Cell membrane</location>
        <topology evidence="2">Multi-pass membrane protein</topology>
    </subcellularLocation>
</comment>
<dbReference type="Pfam" id="PF02632">
    <property type="entry name" value="BioY"/>
    <property type="match status" value="1"/>
</dbReference>
<dbReference type="Proteomes" id="UP000265828">
    <property type="component" value="Unassembled WGS sequence"/>
</dbReference>
<evidence type="ECO:0000313" key="10">
    <source>
        <dbReference type="EMBL" id="RHC10067.1"/>
    </source>
</evidence>
<dbReference type="Proteomes" id="UP000285897">
    <property type="component" value="Unassembled WGS sequence"/>
</dbReference>
<dbReference type="PANTHER" id="PTHR34295">
    <property type="entry name" value="BIOTIN TRANSPORTER BIOY"/>
    <property type="match status" value="1"/>
</dbReference>
<evidence type="ECO:0000313" key="12">
    <source>
        <dbReference type="EMBL" id="RHG19808.1"/>
    </source>
</evidence>
<evidence type="ECO:0000313" key="16">
    <source>
        <dbReference type="EMBL" id="RYT68095.1"/>
    </source>
</evidence>
<evidence type="ECO:0000313" key="9">
    <source>
        <dbReference type="EMBL" id="RGV65653.1"/>
    </source>
</evidence>
<dbReference type="EMBL" id="QSHL01000001">
    <property type="protein sequence ID" value="RHC10067.1"/>
    <property type="molecule type" value="Genomic_DNA"/>
</dbReference>
<evidence type="ECO:0000313" key="28">
    <source>
        <dbReference type="Proteomes" id="UP000285897"/>
    </source>
</evidence>
<evidence type="ECO:0000256" key="3">
    <source>
        <dbReference type="SAM" id="Phobius"/>
    </source>
</evidence>
<dbReference type="Proteomes" id="UP000095409">
    <property type="component" value="Unassembled WGS sequence"/>
</dbReference>
<dbReference type="EMBL" id="QSJW01000002">
    <property type="protein sequence ID" value="RHE14798.1"/>
    <property type="molecule type" value="Genomic_DNA"/>
</dbReference>
<dbReference type="EMBL" id="QRHZ01000001">
    <property type="protein sequence ID" value="RHG19808.1"/>
    <property type="molecule type" value="Genomic_DNA"/>
</dbReference>
<evidence type="ECO:0000256" key="1">
    <source>
        <dbReference type="ARBA" id="ARBA00010692"/>
    </source>
</evidence>
<evidence type="ECO:0000313" key="8">
    <source>
        <dbReference type="EMBL" id="RGS76196.1"/>
    </source>
</evidence>
<evidence type="ECO:0000313" key="14">
    <source>
        <dbReference type="EMBL" id="RHK98059.1"/>
    </source>
</evidence>
<proteinExistence type="inferred from homology"/>
<evidence type="ECO:0000313" key="5">
    <source>
        <dbReference type="EMBL" id="RGN07223.1"/>
    </source>
</evidence>
<dbReference type="Proteomes" id="UP000284220">
    <property type="component" value="Unassembled WGS sequence"/>
</dbReference>
<feature type="transmembrane region" description="Helical" evidence="3">
    <location>
        <begin position="55"/>
        <end position="77"/>
    </location>
</feature>
<reference evidence="18 19" key="2">
    <citation type="submission" date="2018-08" db="EMBL/GenBank/DDBJ databases">
        <title>A genome reference for cultivated species of the human gut microbiota.</title>
        <authorList>
            <person name="Zou Y."/>
            <person name="Xue W."/>
            <person name="Luo G."/>
        </authorList>
    </citation>
    <scope>NUCLEOTIDE SEQUENCE [LARGE SCALE GENOMIC DNA]</scope>
    <source>
        <strain evidence="9 20">AF14-23</strain>
        <strain evidence="8 24">AF21-24</strain>
        <strain evidence="7 27">AF25-21</strain>
        <strain evidence="6 21">AF29-2BH</strain>
        <strain evidence="15 28">AF37-6AC</strain>
        <strain evidence="14 25">AF39-4</strain>
        <strain evidence="13 22">AM18-2AC</strain>
        <strain evidence="12 23">AM22-9LB</strain>
        <strain evidence="11 26">AM29-25AC</strain>
        <strain evidence="10 19">AM37-4AC</strain>
        <strain evidence="5 18">OM06-11AA</strain>
    </source>
</reference>
<evidence type="ECO:0000313" key="26">
    <source>
        <dbReference type="Proteomes" id="UP000284644"/>
    </source>
</evidence>
<gene>
    <name evidence="4" type="primary">bioY</name>
    <name evidence="15" type="ORF">DW021_03630</name>
    <name evidence="14" type="ORF">DW040_01775</name>
    <name evidence="13" type="ORF">DW222_01600</name>
    <name evidence="12" type="ORF">DW272_00975</name>
    <name evidence="11" type="ORF">DW767_03175</name>
    <name evidence="10" type="ORF">DW859_01225</name>
    <name evidence="9" type="ORF">DWW07_03635</name>
    <name evidence="8" type="ORF">DWX77_00365</name>
    <name evidence="7" type="ORF">DWY46_04350</name>
    <name evidence="6" type="ORF">DWZ12_05965</name>
    <name evidence="5" type="ORF">DXB81_01450</name>
    <name evidence="16" type="ORF">EAI82_02510</name>
    <name evidence="4" type="ORF">ERS852394_00225</name>
</gene>
<reference evidence="4 17" key="1">
    <citation type="submission" date="2015-09" db="EMBL/GenBank/DDBJ databases">
        <authorList>
            <consortium name="Pathogen Informatics"/>
        </authorList>
    </citation>
    <scope>NUCLEOTIDE SEQUENCE [LARGE SCALE GENOMIC DNA]</scope>
    <source>
        <strain evidence="4 17">2789STDY5608837</strain>
    </source>
</reference>
<dbReference type="EMBL" id="QRUH01000002">
    <property type="protein sequence ID" value="RGR50622.1"/>
    <property type="molecule type" value="Genomic_DNA"/>
</dbReference>
<evidence type="ECO:0000313" key="29">
    <source>
        <dbReference type="Proteomes" id="UP000293506"/>
    </source>
</evidence>
<keyword evidence="3" id="KW-1133">Transmembrane helix</keyword>
<name>A0A173WVB1_9FIRM</name>
<sequence>MSKTKTLIYCSLFTALIAAGAFIKIPVPVVPFTLQYLFTMLAGLLLGSKRGTISVVAYMLLGLAGLPIFSEGGGLWYVFKPSFGYIIGFCLGTYVTGRIAEHLKKKTIFRYLLANLAGLMIVYACGMIYYYVICNYVIDTPIGIWPLILYCFLLAVPGDIALSILGAIIARRVRPVVIQYLSDSNTTLLHTEETAK</sequence>
<evidence type="ECO:0000313" key="19">
    <source>
        <dbReference type="Proteomes" id="UP000265808"/>
    </source>
</evidence>
<dbReference type="Proteomes" id="UP000284242">
    <property type="component" value="Unassembled WGS sequence"/>
</dbReference>
<evidence type="ECO:0000313" key="23">
    <source>
        <dbReference type="Proteomes" id="UP000284220"/>
    </source>
</evidence>
<feature type="transmembrane region" description="Helical" evidence="3">
    <location>
        <begin position="83"/>
        <end position="100"/>
    </location>
</feature>
<dbReference type="EMBL" id="QROS01000002">
    <property type="protein sequence ID" value="RHL49444.1"/>
    <property type="molecule type" value="Genomic_DNA"/>
</dbReference>
<dbReference type="EMBL" id="CYZD01000001">
    <property type="protein sequence ID" value="CUN43519.1"/>
    <property type="molecule type" value="Genomic_DNA"/>
</dbReference>
<dbReference type="Proteomes" id="UP000284644">
    <property type="component" value="Unassembled WGS sequence"/>
</dbReference>
<dbReference type="InterPro" id="IPR003784">
    <property type="entry name" value="BioY"/>
</dbReference>
<dbReference type="Proteomes" id="UP000265808">
    <property type="component" value="Unassembled WGS sequence"/>
</dbReference>
<evidence type="ECO:0000313" key="21">
    <source>
        <dbReference type="Proteomes" id="UP000283585"/>
    </source>
</evidence>
<feature type="transmembrane region" description="Helical" evidence="3">
    <location>
        <begin position="144"/>
        <end position="170"/>
    </location>
</feature>
<evidence type="ECO:0000256" key="2">
    <source>
        <dbReference type="PIRNR" id="PIRNR016661"/>
    </source>
</evidence>
<evidence type="ECO:0000313" key="18">
    <source>
        <dbReference type="Proteomes" id="UP000261222"/>
    </source>
</evidence>
<keyword evidence="3" id="KW-0812">Transmembrane</keyword>
<protein>
    <recommendedName>
        <fullName evidence="2">Biotin transporter</fullName>
    </recommendedName>
</protein>
<evidence type="ECO:0000313" key="20">
    <source>
        <dbReference type="Proteomes" id="UP000265828"/>
    </source>
</evidence>
<dbReference type="Gene3D" id="1.10.1760.20">
    <property type="match status" value="1"/>
</dbReference>
<evidence type="ECO:0000313" key="17">
    <source>
        <dbReference type="Proteomes" id="UP000095409"/>
    </source>
</evidence>
<feature type="transmembrane region" description="Helical" evidence="3">
    <location>
        <begin position="7"/>
        <end position="23"/>
    </location>
</feature>
<dbReference type="EMBL" id="QROE01000001">
    <property type="protein sequence ID" value="RHK98059.1"/>
    <property type="molecule type" value="Genomic_DNA"/>
</dbReference>
<dbReference type="EMBL" id="QSUB01000001">
    <property type="protein sequence ID" value="RGN07223.1"/>
    <property type="molecule type" value="Genomic_DNA"/>
</dbReference>
<evidence type="ECO:0000313" key="11">
    <source>
        <dbReference type="EMBL" id="RHE14798.1"/>
    </source>
</evidence>
<evidence type="ECO:0000313" key="24">
    <source>
        <dbReference type="Proteomes" id="UP000284242"/>
    </source>
</evidence>
<dbReference type="Proteomes" id="UP000293506">
    <property type="component" value="Unassembled WGS sequence"/>
</dbReference>
<evidence type="ECO:0000313" key="22">
    <source>
        <dbReference type="Proteomes" id="UP000284024"/>
    </source>
</evidence>
<dbReference type="Proteomes" id="UP000284267">
    <property type="component" value="Unassembled WGS sequence"/>
</dbReference>
<dbReference type="GO" id="GO:0015225">
    <property type="term" value="F:biotin transmembrane transporter activity"/>
    <property type="evidence" value="ECO:0007669"/>
    <property type="project" value="UniProtKB-UniRule"/>
</dbReference>
<evidence type="ECO:0000313" key="4">
    <source>
        <dbReference type="EMBL" id="CUN43519.1"/>
    </source>
</evidence>
<dbReference type="GeneID" id="79804455"/>
<dbReference type="PANTHER" id="PTHR34295:SF1">
    <property type="entry name" value="BIOTIN TRANSPORTER BIOY"/>
    <property type="match status" value="1"/>
</dbReference>
<comment type="similarity">
    <text evidence="1 2">Belongs to the BioY family.</text>
</comment>
<evidence type="ECO:0000313" key="6">
    <source>
        <dbReference type="EMBL" id="RGQ06013.1"/>
    </source>
</evidence>
<reference evidence="16 29" key="3">
    <citation type="journal article" date="2019" name="Science, e1252229">
        <title>Invertible promoters mediate bacterial phase variation, antibiotic resistance, and host adaptation in the gut.</title>
        <authorList>
            <person name="Jiang X."/>
            <person name="Hall A.B."/>
            <person name="Arthur T.D."/>
            <person name="Plichta D.R."/>
            <person name="Covington C.T."/>
            <person name="Poyet M."/>
            <person name="Crothers J."/>
            <person name="Moses P.L."/>
            <person name="Tolonen A.C."/>
            <person name="Vlamakis H."/>
            <person name="Alm E.J."/>
            <person name="Xavier R.J."/>
        </authorList>
    </citation>
    <scope>NUCLEOTIDE SEQUENCE [LARGE SCALE GENOMIC DNA]</scope>
    <source>
        <strain evidence="29">af_0058</strain>
        <strain evidence="16">Af_0058</strain>
    </source>
</reference>
<dbReference type="Proteomes" id="UP000284024">
    <property type="component" value="Unassembled WGS sequence"/>
</dbReference>
<evidence type="ECO:0000313" key="27">
    <source>
        <dbReference type="Proteomes" id="UP000285839"/>
    </source>
</evidence>
<dbReference type="EMBL" id="QRJH01000001">
    <property type="protein sequence ID" value="RHH21156.1"/>
    <property type="molecule type" value="Genomic_DNA"/>
</dbReference>
<dbReference type="EMBL" id="RCXQ01000002">
    <property type="protein sequence ID" value="RYT68095.1"/>
    <property type="molecule type" value="Genomic_DNA"/>
</dbReference>
<keyword evidence="2 3" id="KW-0472">Membrane</keyword>